<keyword evidence="9" id="KW-0315">Glutamine amidotransferase</keyword>
<dbReference type="GO" id="GO:0016740">
    <property type="term" value="F:transferase activity"/>
    <property type="evidence" value="ECO:0007669"/>
    <property type="project" value="UniProtKB-KW"/>
</dbReference>
<name>A0A3B1AT40_9ZZZZ</name>
<evidence type="ECO:0000259" key="8">
    <source>
        <dbReference type="PROSITE" id="PS50263"/>
    </source>
</evidence>
<evidence type="ECO:0000256" key="1">
    <source>
        <dbReference type="ARBA" id="ARBA00005188"/>
    </source>
</evidence>
<dbReference type="PANTHER" id="PTHR23090">
    <property type="entry name" value="NH 3 /GLUTAMINE-DEPENDENT NAD + SYNTHETASE"/>
    <property type="match status" value="1"/>
</dbReference>
<dbReference type="FunFam" id="3.40.50.620:FF:000106">
    <property type="entry name" value="Glutamine-dependent NAD(+) synthetase"/>
    <property type="match status" value="1"/>
</dbReference>
<dbReference type="InterPro" id="IPR003694">
    <property type="entry name" value="NAD_synthase"/>
</dbReference>
<protein>
    <recommendedName>
        <fullName evidence="3">NAD(+) synthase (glutamine-hydrolyzing)</fullName>
        <ecNumber evidence="3">6.3.5.1</ecNumber>
    </recommendedName>
</protein>
<dbReference type="Pfam" id="PF00795">
    <property type="entry name" value="CN_hydrolase"/>
    <property type="match status" value="1"/>
</dbReference>
<dbReference type="SUPFAM" id="SSF56317">
    <property type="entry name" value="Carbon-nitrogen hydrolase"/>
    <property type="match status" value="1"/>
</dbReference>
<dbReference type="InterPro" id="IPR014445">
    <property type="entry name" value="Gln-dep_NAD_synthase"/>
</dbReference>
<dbReference type="GO" id="GO:0009435">
    <property type="term" value="P:NAD+ biosynthetic process"/>
    <property type="evidence" value="ECO:0007669"/>
    <property type="project" value="UniProtKB-UniPathway"/>
</dbReference>
<dbReference type="CDD" id="cd07570">
    <property type="entry name" value="GAT_Gln-NAD-synth"/>
    <property type="match status" value="1"/>
</dbReference>
<dbReference type="InterPro" id="IPR022310">
    <property type="entry name" value="NAD/GMP_synthase"/>
</dbReference>
<dbReference type="PANTHER" id="PTHR23090:SF9">
    <property type="entry name" value="GLUTAMINE-DEPENDENT NAD(+) SYNTHETASE"/>
    <property type="match status" value="1"/>
</dbReference>
<dbReference type="GO" id="GO:0003952">
    <property type="term" value="F:NAD+ synthase (glutamine-hydrolyzing) activity"/>
    <property type="evidence" value="ECO:0007669"/>
    <property type="project" value="UniProtKB-EC"/>
</dbReference>
<dbReference type="GO" id="GO:0004359">
    <property type="term" value="F:glutaminase activity"/>
    <property type="evidence" value="ECO:0007669"/>
    <property type="project" value="InterPro"/>
</dbReference>
<dbReference type="NCBIfam" id="TIGR00552">
    <property type="entry name" value="nadE"/>
    <property type="match status" value="1"/>
</dbReference>
<gene>
    <name evidence="9" type="ORF">MNBD_ALPHA03-1599</name>
</gene>
<keyword evidence="6" id="KW-0067">ATP-binding</keyword>
<dbReference type="Gene3D" id="3.60.110.10">
    <property type="entry name" value="Carbon-nitrogen hydrolase"/>
    <property type="match status" value="1"/>
</dbReference>
<feature type="domain" description="CN hydrolase" evidence="8">
    <location>
        <begin position="4"/>
        <end position="247"/>
    </location>
</feature>
<keyword evidence="4 9" id="KW-0436">Ligase</keyword>
<evidence type="ECO:0000256" key="7">
    <source>
        <dbReference type="ARBA" id="ARBA00023027"/>
    </source>
</evidence>
<dbReference type="EC" id="6.3.5.1" evidence="3"/>
<dbReference type="GO" id="GO:0005737">
    <property type="term" value="C:cytoplasm"/>
    <property type="evidence" value="ECO:0007669"/>
    <property type="project" value="InterPro"/>
</dbReference>
<dbReference type="EMBL" id="UOFW01000114">
    <property type="protein sequence ID" value="VAX04871.1"/>
    <property type="molecule type" value="Genomic_DNA"/>
</dbReference>
<dbReference type="AlphaFoldDB" id="A0A3B1AT40"/>
<evidence type="ECO:0000256" key="6">
    <source>
        <dbReference type="ARBA" id="ARBA00022840"/>
    </source>
</evidence>
<proteinExistence type="inferred from homology"/>
<organism evidence="9">
    <name type="scientific">hydrothermal vent metagenome</name>
    <dbReference type="NCBI Taxonomy" id="652676"/>
    <lineage>
        <taxon>unclassified sequences</taxon>
        <taxon>metagenomes</taxon>
        <taxon>ecological metagenomes</taxon>
    </lineage>
</organism>
<dbReference type="UniPathway" id="UPA00253">
    <property type="reaction ID" value="UER00334"/>
</dbReference>
<dbReference type="InterPro" id="IPR036526">
    <property type="entry name" value="C-N_Hydrolase_sf"/>
</dbReference>
<dbReference type="PROSITE" id="PS50263">
    <property type="entry name" value="CN_HYDROLASE"/>
    <property type="match status" value="1"/>
</dbReference>
<dbReference type="PIRSF" id="PIRSF006630">
    <property type="entry name" value="NADS_GAT"/>
    <property type="match status" value="1"/>
</dbReference>
<dbReference type="CDD" id="cd00553">
    <property type="entry name" value="NAD_synthase"/>
    <property type="match status" value="1"/>
</dbReference>
<comment type="pathway">
    <text evidence="1">Cofactor biosynthesis; NAD(+) biosynthesis; NAD(+) from deamido-NAD(+) (L-Gln route): step 1/1.</text>
</comment>
<evidence type="ECO:0000256" key="3">
    <source>
        <dbReference type="ARBA" id="ARBA00012743"/>
    </source>
</evidence>
<evidence type="ECO:0000256" key="4">
    <source>
        <dbReference type="ARBA" id="ARBA00022598"/>
    </source>
</evidence>
<keyword evidence="5" id="KW-0547">Nucleotide-binding</keyword>
<evidence type="ECO:0000256" key="5">
    <source>
        <dbReference type="ARBA" id="ARBA00022741"/>
    </source>
</evidence>
<dbReference type="SUPFAM" id="SSF52402">
    <property type="entry name" value="Adenine nucleotide alpha hydrolases-like"/>
    <property type="match status" value="1"/>
</dbReference>
<evidence type="ECO:0000256" key="2">
    <source>
        <dbReference type="ARBA" id="ARBA00007145"/>
    </source>
</evidence>
<dbReference type="InterPro" id="IPR014729">
    <property type="entry name" value="Rossmann-like_a/b/a_fold"/>
</dbReference>
<dbReference type="Gene3D" id="3.40.50.620">
    <property type="entry name" value="HUPs"/>
    <property type="match status" value="1"/>
</dbReference>
<dbReference type="HAMAP" id="MF_02090">
    <property type="entry name" value="NadE_glutamine_dep"/>
    <property type="match status" value="1"/>
</dbReference>
<evidence type="ECO:0000313" key="9">
    <source>
        <dbReference type="EMBL" id="VAX04871.1"/>
    </source>
</evidence>
<accession>A0A3B1AT40</accession>
<dbReference type="GO" id="GO:0005524">
    <property type="term" value="F:ATP binding"/>
    <property type="evidence" value="ECO:0007669"/>
    <property type="project" value="UniProtKB-KW"/>
</dbReference>
<keyword evidence="9" id="KW-0808">Transferase</keyword>
<reference evidence="9" key="1">
    <citation type="submission" date="2018-06" db="EMBL/GenBank/DDBJ databases">
        <authorList>
            <person name="Zhirakovskaya E."/>
        </authorList>
    </citation>
    <scope>NUCLEOTIDE SEQUENCE</scope>
</reference>
<dbReference type="Pfam" id="PF02540">
    <property type="entry name" value="NAD_synthase"/>
    <property type="match status" value="1"/>
</dbReference>
<dbReference type="NCBIfam" id="NF010588">
    <property type="entry name" value="PRK13981.1"/>
    <property type="match status" value="1"/>
</dbReference>
<sequence>MNQLNISLASLNPTVGDLAGNYDKIIFARKAAAAEGADLIVYSELCLIGYPPEDIVLKGAFQKAAMDKLLDLAALTADGGPAILIGSCWREGDLLYNSAVLLDNGKITAIRHKVDLPNYGVFDEKRVFESGPAPKVMVFRGVKLGVMICEDMWSPEISETLAAGGAEILIVLNGSPFEQGKYSERQSLGLSRAKENAIPLIYVNQVGGQDELAFDGGAFVLNKVGKLVARAKNWQEGAFLTRWQQDAGQWICVTDDINDIAEGYDAIYQAMITGLRDYVHKNHFPGVVLGMSGGIDSALSAVIAVDALGAENVHLVMMPSKYTSEESLIDADICAEWLGARIDNIPIEPAVQAFDVMLAGQFAGTEPDTTEENLQSRIRGVTLMAISNKFGYMLLTTGNKSEMSVGYATLYGDMCGGYSVLKDLYKRDVFAISDWRNTHHPHGALGPKGQVMPENIITKPPTAELKPNQKDEDSLPPYDILDDILECLIEQEMPVKDIVAKGHAIETVARIEHLLYIAEYKRRQAPPGVKLTRRNFGRDRRYPITNGFRNARLEEK</sequence>
<dbReference type="InterPro" id="IPR003010">
    <property type="entry name" value="C-N_Hydrolase"/>
</dbReference>
<comment type="similarity">
    <text evidence="2">In the C-terminal section; belongs to the NAD synthetase family.</text>
</comment>
<keyword evidence="7" id="KW-0520">NAD</keyword>